<dbReference type="RefSeq" id="WP_212688436.1">
    <property type="nucleotide sequence ID" value="NZ_CAXBSD010000200.1"/>
</dbReference>
<dbReference type="GO" id="GO:0055085">
    <property type="term" value="P:transmembrane transport"/>
    <property type="evidence" value="ECO:0007669"/>
    <property type="project" value="InterPro"/>
</dbReference>
<dbReference type="NCBIfam" id="TIGR01352">
    <property type="entry name" value="tonB_Cterm"/>
    <property type="match status" value="1"/>
</dbReference>
<dbReference type="InterPro" id="IPR037682">
    <property type="entry name" value="TonB_C"/>
</dbReference>
<keyword evidence="2" id="KW-0812">Transmembrane</keyword>
<reference evidence="7" key="1">
    <citation type="submission" date="2021-04" db="EMBL/GenBank/DDBJ databases">
        <title>novel species isolated from subtropical streams in China.</title>
        <authorList>
            <person name="Lu H."/>
        </authorList>
    </citation>
    <scope>NUCLEOTIDE SEQUENCE</scope>
    <source>
        <strain evidence="7">LFS511W</strain>
    </source>
</reference>
<comment type="subcellular location">
    <subcellularLocation>
        <location evidence="1">Membrane</location>
        <topology evidence="1">Single-pass membrane protein</topology>
    </subcellularLocation>
</comment>
<dbReference type="PROSITE" id="PS51257">
    <property type="entry name" value="PROKAR_LIPOPROTEIN"/>
    <property type="match status" value="1"/>
</dbReference>
<dbReference type="PROSITE" id="PS52015">
    <property type="entry name" value="TONB_CTD"/>
    <property type="match status" value="1"/>
</dbReference>
<keyword evidence="3" id="KW-1133">Transmembrane helix</keyword>
<feature type="region of interest" description="Disordered" evidence="5">
    <location>
        <begin position="32"/>
        <end position="167"/>
    </location>
</feature>
<dbReference type="EMBL" id="JAGSPN010000010">
    <property type="protein sequence ID" value="MBR7783139.1"/>
    <property type="molecule type" value="Genomic_DNA"/>
</dbReference>
<dbReference type="Pfam" id="PF03544">
    <property type="entry name" value="TonB_C"/>
    <property type="match status" value="1"/>
</dbReference>
<feature type="domain" description="TonB C-terminal" evidence="6">
    <location>
        <begin position="167"/>
        <end position="254"/>
    </location>
</feature>
<dbReference type="AlphaFoldDB" id="A0A941DP01"/>
<accession>A0A941DP01</accession>
<evidence type="ECO:0000256" key="4">
    <source>
        <dbReference type="ARBA" id="ARBA00023136"/>
    </source>
</evidence>
<name>A0A941DP01_9BURK</name>
<keyword evidence="8" id="KW-1185">Reference proteome</keyword>
<comment type="caution">
    <text evidence="7">The sequence shown here is derived from an EMBL/GenBank/DDBJ whole genome shotgun (WGS) entry which is preliminary data.</text>
</comment>
<evidence type="ECO:0000313" key="8">
    <source>
        <dbReference type="Proteomes" id="UP000680067"/>
    </source>
</evidence>
<organism evidence="7 8">
    <name type="scientific">Undibacterium luofuense</name>
    <dbReference type="NCBI Taxonomy" id="2828733"/>
    <lineage>
        <taxon>Bacteria</taxon>
        <taxon>Pseudomonadati</taxon>
        <taxon>Pseudomonadota</taxon>
        <taxon>Betaproteobacteria</taxon>
        <taxon>Burkholderiales</taxon>
        <taxon>Oxalobacteraceae</taxon>
        <taxon>Undibacterium</taxon>
    </lineage>
</organism>
<feature type="compositionally biased region" description="Basic and acidic residues" evidence="5">
    <location>
        <begin position="85"/>
        <end position="109"/>
    </location>
</feature>
<dbReference type="GO" id="GO:0016020">
    <property type="term" value="C:membrane"/>
    <property type="evidence" value="ECO:0007669"/>
    <property type="project" value="UniProtKB-SubCell"/>
</dbReference>
<dbReference type="Proteomes" id="UP000680067">
    <property type="component" value="Unassembled WGS sequence"/>
</dbReference>
<evidence type="ECO:0000256" key="1">
    <source>
        <dbReference type="ARBA" id="ARBA00004167"/>
    </source>
</evidence>
<feature type="compositionally biased region" description="Low complexity" evidence="5">
    <location>
        <begin position="110"/>
        <end position="156"/>
    </location>
</feature>
<sequence length="254" mass="26307">MKKAGDHSRKGIPSLAITSVLAACLLTACSKDPQPQAAPEETASAPANPDQPTGLVKNPVKHGHVADVTQWMDKAGTKTPQQIAAEERAAKEAKEKAEKAAQEAKKAQEAKTASAAAKPAIRETVTPVTPAPQAAAPAPAPVQAAPAPVQVAAAAPAPKPAAAPEPEKSNVLKLISNPAPKYPTAAARAGITEGAVSARLHVEPDGRVSQVEILKARPTKVFDKEVIAAASQWKYAPIAKGQTVVTEFNFKYDN</sequence>
<proteinExistence type="predicted"/>
<evidence type="ECO:0000313" key="7">
    <source>
        <dbReference type="EMBL" id="MBR7783139.1"/>
    </source>
</evidence>
<dbReference type="SUPFAM" id="SSF74653">
    <property type="entry name" value="TolA/TonB C-terminal domain"/>
    <property type="match status" value="1"/>
</dbReference>
<gene>
    <name evidence="7" type="ORF">KDM89_13380</name>
</gene>
<evidence type="ECO:0000256" key="5">
    <source>
        <dbReference type="SAM" id="MobiDB-lite"/>
    </source>
</evidence>
<dbReference type="InterPro" id="IPR006260">
    <property type="entry name" value="TonB/TolA_C"/>
</dbReference>
<keyword evidence="4" id="KW-0472">Membrane</keyword>
<dbReference type="Gene3D" id="3.30.2420.10">
    <property type="entry name" value="TonB"/>
    <property type="match status" value="1"/>
</dbReference>
<evidence type="ECO:0000256" key="2">
    <source>
        <dbReference type="ARBA" id="ARBA00022692"/>
    </source>
</evidence>
<protein>
    <submittedName>
        <fullName evidence="7">Energy transducer TonB</fullName>
    </submittedName>
</protein>
<evidence type="ECO:0000259" key="6">
    <source>
        <dbReference type="PROSITE" id="PS52015"/>
    </source>
</evidence>
<evidence type="ECO:0000256" key="3">
    <source>
        <dbReference type="ARBA" id="ARBA00022989"/>
    </source>
</evidence>